<feature type="compositionally biased region" description="Basic residues" evidence="1">
    <location>
        <begin position="147"/>
        <end position="157"/>
    </location>
</feature>
<dbReference type="PANTHER" id="PTHR10569:SF2">
    <property type="entry name" value="GLYCOGEN DEBRANCHING ENZYME"/>
    <property type="match status" value="1"/>
</dbReference>
<keyword evidence="5" id="KW-1185">Reference proteome</keyword>
<dbReference type="InterPro" id="IPR010401">
    <property type="entry name" value="AGL/Gdb1"/>
</dbReference>
<dbReference type="PANTHER" id="PTHR10569">
    <property type="entry name" value="GLYCOGEN DEBRANCHING ENZYME"/>
    <property type="match status" value="1"/>
</dbReference>
<feature type="compositionally biased region" description="Low complexity" evidence="1">
    <location>
        <begin position="135"/>
        <end position="146"/>
    </location>
</feature>
<sequence length="385" mass="42965">MKNNDTHEDSGSSLGVHPLSFALSKSVDSMSQRKLSVSALIVVPLVVLGQSFSHFNPIINIFAVRLVKGTRVVVSRSQTCTSDHSKQWTPHSHTSKTAALELHWQSVACGRTQHQIELTEQARIWVMSSNANPDTDSSLTPTTSTATRRRQLHHNPVHSHSSFPSQFLMAHNGWVMGDDPLRNFAERGCNVYIRRELIAWGDSVKLRYGAGRDDCPFLWSHMEKYVTQMATIFHGIRLDNCHSTPIHVAQHLLDCARRVNPDLYLIAELFTAHESINSLIREGLSAHDSHDLGRQVYRFGGEPIGAFPAERLNSGSSELLVLPLRPTVSHAIFFDVTHDNESLIVRHSAYDPLPSAALISMTYSAIGSNRGFDELVNHHINVVHE</sequence>
<dbReference type="EMBL" id="CAJPIZ010009295">
    <property type="protein sequence ID" value="CAG2111758.1"/>
    <property type="molecule type" value="Genomic_DNA"/>
</dbReference>
<evidence type="ECO:0000313" key="5">
    <source>
        <dbReference type="Proteomes" id="UP000759131"/>
    </source>
</evidence>
<evidence type="ECO:0000256" key="2">
    <source>
        <dbReference type="SAM" id="Phobius"/>
    </source>
</evidence>
<dbReference type="GO" id="GO:0005980">
    <property type="term" value="P:glycogen catabolic process"/>
    <property type="evidence" value="ECO:0007669"/>
    <property type="project" value="InterPro"/>
</dbReference>
<dbReference type="InterPro" id="IPR032792">
    <property type="entry name" value="AGL_glucanoTrfase"/>
</dbReference>
<dbReference type="InterPro" id="IPR017853">
    <property type="entry name" value="GH"/>
</dbReference>
<keyword evidence="2" id="KW-1133">Transmembrane helix</keyword>
<name>A0A7R9Q4V7_9ACAR</name>
<feature type="transmembrane region" description="Helical" evidence="2">
    <location>
        <begin position="35"/>
        <end position="55"/>
    </location>
</feature>
<dbReference type="EMBL" id="OC863870">
    <property type="protein sequence ID" value="CAD7631328.1"/>
    <property type="molecule type" value="Genomic_DNA"/>
</dbReference>
<dbReference type="Gene3D" id="3.20.20.80">
    <property type="entry name" value="Glycosidases"/>
    <property type="match status" value="1"/>
</dbReference>
<feature type="region of interest" description="Disordered" evidence="1">
    <location>
        <begin position="132"/>
        <end position="159"/>
    </location>
</feature>
<dbReference type="GO" id="GO:0004135">
    <property type="term" value="F:amylo-alpha-1,6-glucosidase activity"/>
    <property type="evidence" value="ECO:0007669"/>
    <property type="project" value="InterPro"/>
</dbReference>
<dbReference type="SUPFAM" id="SSF51445">
    <property type="entry name" value="(Trans)glycosidases"/>
    <property type="match status" value="1"/>
</dbReference>
<accession>A0A7R9Q4V7</accession>
<evidence type="ECO:0000259" key="3">
    <source>
        <dbReference type="Pfam" id="PF14701"/>
    </source>
</evidence>
<reference evidence="4" key="1">
    <citation type="submission" date="2020-11" db="EMBL/GenBank/DDBJ databases">
        <authorList>
            <person name="Tran Van P."/>
        </authorList>
    </citation>
    <scope>NUCLEOTIDE SEQUENCE</scope>
</reference>
<dbReference type="GO" id="GO:0004134">
    <property type="term" value="F:4-alpha-glucanotransferase activity"/>
    <property type="evidence" value="ECO:0007669"/>
    <property type="project" value="InterPro"/>
</dbReference>
<protein>
    <recommendedName>
        <fullName evidence="3">Glycogen debranching enzyme glucanotransferase domain-containing protein</fullName>
    </recommendedName>
</protein>
<gene>
    <name evidence="4" type="ORF">OSB1V03_LOCUS11737</name>
</gene>
<keyword evidence="2" id="KW-0472">Membrane</keyword>
<feature type="non-terminal residue" evidence="4">
    <location>
        <position position="385"/>
    </location>
</feature>
<keyword evidence="2" id="KW-0812">Transmembrane</keyword>
<organism evidence="4">
    <name type="scientific">Medioppia subpectinata</name>
    <dbReference type="NCBI Taxonomy" id="1979941"/>
    <lineage>
        <taxon>Eukaryota</taxon>
        <taxon>Metazoa</taxon>
        <taxon>Ecdysozoa</taxon>
        <taxon>Arthropoda</taxon>
        <taxon>Chelicerata</taxon>
        <taxon>Arachnida</taxon>
        <taxon>Acari</taxon>
        <taxon>Acariformes</taxon>
        <taxon>Sarcoptiformes</taxon>
        <taxon>Oribatida</taxon>
        <taxon>Brachypylina</taxon>
        <taxon>Oppioidea</taxon>
        <taxon>Oppiidae</taxon>
        <taxon>Medioppia</taxon>
    </lineage>
</organism>
<feature type="domain" description="Glycogen debranching enzyme glucanotransferase" evidence="3">
    <location>
        <begin position="162"/>
        <end position="264"/>
    </location>
</feature>
<dbReference type="OrthoDB" id="10248904at2759"/>
<dbReference type="Pfam" id="PF14701">
    <property type="entry name" value="hDGE_amylase"/>
    <property type="match status" value="1"/>
</dbReference>
<dbReference type="Proteomes" id="UP000759131">
    <property type="component" value="Unassembled WGS sequence"/>
</dbReference>
<dbReference type="AlphaFoldDB" id="A0A7R9Q4V7"/>
<proteinExistence type="predicted"/>
<evidence type="ECO:0000313" key="4">
    <source>
        <dbReference type="EMBL" id="CAD7631328.1"/>
    </source>
</evidence>
<evidence type="ECO:0000256" key="1">
    <source>
        <dbReference type="SAM" id="MobiDB-lite"/>
    </source>
</evidence>